<keyword evidence="2" id="KW-1277">Toxin-antitoxin system</keyword>
<evidence type="ECO:0000256" key="3">
    <source>
        <dbReference type="PIRNR" id="PIRNR029218"/>
    </source>
</evidence>
<evidence type="ECO:0000256" key="1">
    <source>
        <dbReference type="ARBA" id="ARBA00006226"/>
    </source>
</evidence>
<dbReference type="InterPro" id="IPR035093">
    <property type="entry name" value="RelE/ParE_toxin_dom_sf"/>
</dbReference>
<evidence type="ECO:0000256" key="2">
    <source>
        <dbReference type="ARBA" id="ARBA00022649"/>
    </source>
</evidence>
<dbReference type="PANTHER" id="PTHR33755:SF9">
    <property type="entry name" value="TOXIN PARE1"/>
    <property type="match status" value="1"/>
</dbReference>
<comment type="caution">
    <text evidence="4">The sequence shown here is derived from an EMBL/GenBank/DDBJ whole genome shotgun (WGS) entry which is preliminary data.</text>
</comment>
<dbReference type="EMBL" id="WUEY01000003">
    <property type="protein sequence ID" value="NEI69659.1"/>
    <property type="molecule type" value="Genomic_DNA"/>
</dbReference>
<dbReference type="InterPro" id="IPR051803">
    <property type="entry name" value="TA_system_RelE-like_toxin"/>
</dbReference>
<dbReference type="InterPro" id="IPR028344">
    <property type="entry name" value="ParE1/4"/>
</dbReference>
<dbReference type="Proteomes" id="UP000483035">
    <property type="component" value="Unassembled WGS sequence"/>
</dbReference>
<dbReference type="PIRSF" id="PIRSF029218">
    <property type="entry name" value="ParE"/>
    <property type="match status" value="1"/>
</dbReference>
<comment type="similarity">
    <text evidence="1 3">Belongs to the RelE toxin family.</text>
</comment>
<organism evidence="4 5">
    <name type="scientific">Rhizobium lusitanum</name>
    <dbReference type="NCBI Taxonomy" id="293958"/>
    <lineage>
        <taxon>Bacteria</taxon>
        <taxon>Pseudomonadati</taxon>
        <taxon>Pseudomonadota</taxon>
        <taxon>Alphaproteobacteria</taxon>
        <taxon>Hyphomicrobiales</taxon>
        <taxon>Rhizobiaceae</taxon>
        <taxon>Rhizobium/Agrobacterium group</taxon>
        <taxon>Rhizobium</taxon>
    </lineage>
</organism>
<protein>
    <recommendedName>
        <fullName evidence="3">Toxin</fullName>
    </recommendedName>
</protein>
<accession>A0A6L9U2D9</accession>
<name>A0A6L9U2D9_9HYPH</name>
<dbReference type="RefSeq" id="WP_163986102.1">
    <property type="nucleotide sequence ID" value="NZ_WUEY01000003.1"/>
</dbReference>
<sequence>MANKQRRYALSPLAERDLEDIWRYTVERWSVKQAETYHAEVIRSFEGLASGLNIGRRADVREGYFKYIVGSHVIYYLLQDSQIAIIRVLHKRMDVNRHL</sequence>
<dbReference type="Gene3D" id="3.30.2310.20">
    <property type="entry name" value="RelE-like"/>
    <property type="match status" value="1"/>
</dbReference>
<gene>
    <name evidence="4" type="ORF">GR212_08770</name>
</gene>
<proteinExistence type="inferred from homology"/>
<evidence type="ECO:0000313" key="4">
    <source>
        <dbReference type="EMBL" id="NEI69659.1"/>
    </source>
</evidence>
<reference evidence="4 5" key="1">
    <citation type="submission" date="2019-12" db="EMBL/GenBank/DDBJ databases">
        <title>Rhizobium genotypes associated with high levels of biological nitrogen fixation by grain legumes in a temperate-maritime cropping system.</title>
        <authorList>
            <person name="Maluk M."/>
            <person name="Francesc Ferrando Molina F."/>
            <person name="Lopez Del Egido L."/>
            <person name="Lafos M."/>
            <person name="Langarica-Fuentes A."/>
            <person name="Gebre Yohannes G."/>
            <person name="Young M.W."/>
            <person name="Martin P."/>
            <person name="Gantlett R."/>
            <person name="Kenicer G."/>
            <person name="Hawes C."/>
            <person name="Begg G.S."/>
            <person name="Quilliam R.S."/>
            <person name="Squire G.R."/>
            <person name="Poole P.S."/>
            <person name="Young P.W."/>
            <person name="Iannetta P.M."/>
            <person name="James E.K."/>
        </authorList>
    </citation>
    <scope>NUCLEOTIDE SEQUENCE [LARGE SCALE GENOMIC DNA]</scope>
    <source>
        <strain evidence="4 5">JHI1118</strain>
    </source>
</reference>
<dbReference type="AlphaFoldDB" id="A0A6L9U2D9"/>
<dbReference type="Pfam" id="PF05016">
    <property type="entry name" value="ParE_toxin"/>
    <property type="match status" value="1"/>
</dbReference>
<dbReference type="InterPro" id="IPR007712">
    <property type="entry name" value="RelE/ParE_toxin"/>
</dbReference>
<dbReference type="PANTHER" id="PTHR33755">
    <property type="entry name" value="TOXIN PARE1-RELATED"/>
    <property type="match status" value="1"/>
</dbReference>
<evidence type="ECO:0000313" key="5">
    <source>
        <dbReference type="Proteomes" id="UP000483035"/>
    </source>
</evidence>